<organism evidence="4 5">
    <name type="scientific">Goodea atripinnis</name>
    <dbReference type="NCBI Taxonomy" id="208336"/>
    <lineage>
        <taxon>Eukaryota</taxon>
        <taxon>Metazoa</taxon>
        <taxon>Chordata</taxon>
        <taxon>Craniata</taxon>
        <taxon>Vertebrata</taxon>
        <taxon>Euteleostomi</taxon>
        <taxon>Actinopterygii</taxon>
        <taxon>Neopterygii</taxon>
        <taxon>Teleostei</taxon>
        <taxon>Neoteleostei</taxon>
        <taxon>Acanthomorphata</taxon>
        <taxon>Ovalentaria</taxon>
        <taxon>Atherinomorphae</taxon>
        <taxon>Cyprinodontiformes</taxon>
        <taxon>Goodeidae</taxon>
        <taxon>Goodea</taxon>
    </lineage>
</organism>
<gene>
    <name evidence="4" type="ORF">GOODEAATRI_004201</name>
</gene>
<keyword evidence="1" id="KW-0175">Coiled coil</keyword>
<sequence>VSSYAKLDTSVCLICFSNLGESFEVSKLEESSALGEHSSLSQMDGDQPLVKQTSLTERAHLDSAERQKRVEQDLNIVIQKQSAQLQEERSRSASLSQVNSWLREQLDQVDTVNNGLVESLLKARKEAQRFETRLRGEREGTVAPGHLPAEHFHPAKDFH</sequence>
<evidence type="ECO:0000256" key="1">
    <source>
        <dbReference type="ARBA" id="ARBA00023054"/>
    </source>
</evidence>
<proteinExistence type="predicted"/>
<dbReference type="Proteomes" id="UP001476798">
    <property type="component" value="Unassembled WGS sequence"/>
</dbReference>
<feature type="non-terminal residue" evidence="4">
    <location>
        <position position="1"/>
    </location>
</feature>
<accession>A0ABV0MEY5</accession>
<evidence type="ECO:0000313" key="5">
    <source>
        <dbReference type="Proteomes" id="UP001476798"/>
    </source>
</evidence>
<protein>
    <recommendedName>
        <fullName evidence="3">Rootletin-like coiled-coil domain-containing protein</fullName>
    </recommendedName>
</protein>
<name>A0ABV0MEY5_9TELE</name>
<comment type="caution">
    <text evidence="4">The sequence shown here is derived from an EMBL/GenBank/DDBJ whole genome shotgun (WGS) entry which is preliminary data.</text>
</comment>
<dbReference type="InterPro" id="IPR055167">
    <property type="entry name" value="Rootletin-like_CC"/>
</dbReference>
<evidence type="ECO:0000256" key="2">
    <source>
        <dbReference type="SAM" id="MobiDB-lite"/>
    </source>
</evidence>
<evidence type="ECO:0000313" key="4">
    <source>
        <dbReference type="EMBL" id="MEQ2157682.1"/>
    </source>
</evidence>
<feature type="compositionally biased region" description="Basic and acidic residues" evidence="2">
    <location>
        <begin position="148"/>
        <end position="159"/>
    </location>
</feature>
<evidence type="ECO:0000259" key="3">
    <source>
        <dbReference type="Pfam" id="PF15035"/>
    </source>
</evidence>
<feature type="domain" description="Rootletin-like coiled-coil" evidence="3">
    <location>
        <begin position="45"/>
        <end position="135"/>
    </location>
</feature>
<reference evidence="4 5" key="1">
    <citation type="submission" date="2021-06" db="EMBL/GenBank/DDBJ databases">
        <authorList>
            <person name="Palmer J.M."/>
        </authorList>
    </citation>
    <scope>NUCLEOTIDE SEQUENCE [LARGE SCALE GENOMIC DNA]</scope>
    <source>
        <strain evidence="4 5">GA_2019</strain>
        <tissue evidence="4">Muscle</tissue>
    </source>
</reference>
<dbReference type="EMBL" id="JAHRIO010000174">
    <property type="protein sequence ID" value="MEQ2157682.1"/>
    <property type="molecule type" value="Genomic_DNA"/>
</dbReference>
<feature type="region of interest" description="Disordered" evidence="2">
    <location>
        <begin position="138"/>
        <end position="159"/>
    </location>
</feature>
<dbReference type="Pfam" id="PF15035">
    <property type="entry name" value="Rootletin"/>
    <property type="match status" value="1"/>
</dbReference>
<keyword evidence="5" id="KW-1185">Reference proteome</keyword>